<dbReference type="Gene3D" id="3.30.565.10">
    <property type="entry name" value="Histidine kinase-like ATPase, C-terminal domain"/>
    <property type="match status" value="1"/>
</dbReference>
<dbReference type="GO" id="GO:0006355">
    <property type="term" value="P:regulation of DNA-templated transcription"/>
    <property type="evidence" value="ECO:0007669"/>
    <property type="project" value="InterPro"/>
</dbReference>
<dbReference type="Pfam" id="PF00989">
    <property type="entry name" value="PAS"/>
    <property type="match status" value="1"/>
</dbReference>
<feature type="region of interest" description="Disordered" evidence="2">
    <location>
        <begin position="304"/>
        <end position="333"/>
    </location>
</feature>
<dbReference type="SMART" id="SM00091">
    <property type="entry name" value="PAS"/>
    <property type="match status" value="2"/>
</dbReference>
<reference evidence="4 5" key="1">
    <citation type="submission" date="2017-08" db="EMBL/GenBank/DDBJ databases">
        <title>Genome sequence of Streptomyces albireticuli NRRL B-1670.</title>
        <authorList>
            <person name="Graham D.E."/>
            <person name="Mahan K.M."/>
            <person name="Klingeman D.M."/>
            <person name="Hettich R.L."/>
            <person name="Parry R.J."/>
            <person name="Spain J.C."/>
        </authorList>
    </citation>
    <scope>NUCLEOTIDE SEQUENCE [LARGE SCALE GENOMIC DNA]</scope>
    <source>
        <strain evidence="4 5">NRRL B-1670</strain>
    </source>
</reference>
<dbReference type="SUPFAM" id="SSF55874">
    <property type="entry name" value="ATPase domain of HSP90 chaperone/DNA topoisomerase II/histidine kinase"/>
    <property type="match status" value="1"/>
</dbReference>
<dbReference type="SMART" id="SM00331">
    <property type="entry name" value="PP2C_SIG"/>
    <property type="match status" value="1"/>
</dbReference>
<dbReference type="InterPro" id="IPR000014">
    <property type="entry name" value="PAS"/>
</dbReference>
<proteinExistence type="predicted"/>
<sequence length="832" mass="88152">MDAYADPPARAAAVPVAAVDAAGAVTLWSPAARQWLGWSPDEIVGRPAAGLLAAPLPSPARTALLRHQEWSGTVRARHRGGDTVRIPVRACPCRSGPDTVLWLLLAPSPNGRDPRAEPADPLREWAYTQSPIAASVYDHENRLAGANDEMVRISGRPEREILGLRLAEIHPGPPFEEFGRMMDEVLRTGEPLRTDAYFRAPGESRERAWASFFTPLKDAAGTVRGVSLAALDRTEQYWARKRLALVNDAGARIGTTLDVTRTAEELAEVTTGGFADFAGVDLLESVAQGDEPRHDDEPGTAALRRAAARRASGAPVTGPAGPGTAHAYPPHSPPARALASGLPCLRHADDPALRAWLAGTPALPGDVLARGVWSVLAVPLSARGTVLGVVTFVLHRGPGAVGAFDPAEGADAGFDADDVLLAEEIAARAGTCLDNARRYALEREVALTLQRNLLPSRLPEQGAVEVTSRYLPAGSQAGIGGDWFDVIPLSGARVALVVGDVVGHGLQASAVMGRLRAALRTLADLDLPPDELLTHLDDLVIQLAQDQAVEAARPGAHAVRETGATCLYVVYDPVSRRCVMARAGHPAPLLVTPDGAARYLDIPSGPPLGLGGLPFESADLELPEGSLLALYTDGLVEGRDHDIGAGLETLRGALSGPAAPLESTCDAVLAALLPDRAERPADDIALLLARTRSLGPARVRDWELPADRAAVADARKRAAEQLAAWGLEELSFTTELVVSELVTNAVRYAYAPIRLRLIRDVTALICEVSDASSTSPRMRRARVFDEGGRGLLLVAQLTERWGTRFTADGKTIWAEQALPAAPERPDRPGSPG</sequence>
<dbReference type="InterPro" id="IPR001932">
    <property type="entry name" value="PPM-type_phosphatase-like_dom"/>
</dbReference>
<keyword evidence="5" id="KW-1185">Reference proteome</keyword>
<dbReference type="InterPro" id="IPR013767">
    <property type="entry name" value="PAS_fold"/>
</dbReference>
<dbReference type="FunFam" id="3.30.450.40:FF:000035">
    <property type="entry name" value="PAS sensor protein"/>
    <property type="match status" value="1"/>
</dbReference>
<evidence type="ECO:0000313" key="5">
    <source>
        <dbReference type="Proteomes" id="UP000218944"/>
    </source>
</evidence>
<dbReference type="CDD" id="cd16936">
    <property type="entry name" value="HATPase_RsbW-like"/>
    <property type="match status" value="1"/>
</dbReference>
<dbReference type="InterPro" id="IPR036457">
    <property type="entry name" value="PPM-type-like_dom_sf"/>
</dbReference>
<comment type="caution">
    <text evidence="4">The sequence shown here is derived from an EMBL/GenBank/DDBJ whole genome shotgun (WGS) entry which is preliminary data.</text>
</comment>
<dbReference type="InterPro" id="IPR036890">
    <property type="entry name" value="HATPase_C_sf"/>
</dbReference>
<dbReference type="Pfam" id="PF07228">
    <property type="entry name" value="SpoIIE"/>
    <property type="match status" value="1"/>
</dbReference>
<dbReference type="NCBIfam" id="TIGR00229">
    <property type="entry name" value="sensory_box"/>
    <property type="match status" value="1"/>
</dbReference>
<dbReference type="AlphaFoldDB" id="A0A2A2CYL1"/>
<dbReference type="PANTHER" id="PTHR43156:SF2">
    <property type="entry name" value="STAGE II SPORULATION PROTEIN E"/>
    <property type="match status" value="1"/>
</dbReference>
<dbReference type="CDD" id="cd00130">
    <property type="entry name" value="PAS"/>
    <property type="match status" value="2"/>
</dbReference>
<dbReference type="GO" id="GO:0016791">
    <property type="term" value="F:phosphatase activity"/>
    <property type="evidence" value="ECO:0007669"/>
    <property type="project" value="TreeGrafter"/>
</dbReference>
<dbReference type="Gene3D" id="3.60.40.10">
    <property type="entry name" value="PPM-type phosphatase domain"/>
    <property type="match status" value="1"/>
</dbReference>
<dbReference type="Gene3D" id="3.30.450.40">
    <property type="match status" value="1"/>
</dbReference>
<dbReference type="SUPFAM" id="SSF81606">
    <property type="entry name" value="PP2C-like"/>
    <property type="match status" value="1"/>
</dbReference>
<protein>
    <submittedName>
        <fullName evidence="4">PAS sensor protein</fullName>
    </submittedName>
</protein>
<dbReference type="InterPro" id="IPR029016">
    <property type="entry name" value="GAF-like_dom_sf"/>
</dbReference>
<dbReference type="Pfam" id="PF13581">
    <property type="entry name" value="HATPase_c_2"/>
    <property type="match status" value="1"/>
</dbReference>
<organism evidence="4 5">
    <name type="scientific">Streptomyces albireticuli</name>
    <dbReference type="NCBI Taxonomy" id="1940"/>
    <lineage>
        <taxon>Bacteria</taxon>
        <taxon>Bacillati</taxon>
        <taxon>Actinomycetota</taxon>
        <taxon>Actinomycetes</taxon>
        <taxon>Kitasatosporales</taxon>
        <taxon>Streptomycetaceae</taxon>
        <taxon>Streptomyces</taxon>
    </lineage>
</organism>
<dbReference type="Pfam" id="PF08448">
    <property type="entry name" value="PAS_4"/>
    <property type="match status" value="1"/>
</dbReference>
<evidence type="ECO:0000256" key="2">
    <source>
        <dbReference type="SAM" id="MobiDB-lite"/>
    </source>
</evidence>
<dbReference type="SUPFAM" id="SSF55781">
    <property type="entry name" value="GAF domain-like"/>
    <property type="match status" value="1"/>
</dbReference>
<gene>
    <name evidence="4" type="ORF">CK936_36250</name>
</gene>
<dbReference type="InterPro" id="IPR003594">
    <property type="entry name" value="HATPase_dom"/>
</dbReference>
<evidence type="ECO:0000313" key="4">
    <source>
        <dbReference type="EMBL" id="PAU44190.1"/>
    </source>
</evidence>
<dbReference type="Gene3D" id="3.30.450.20">
    <property type="entry name" value="PAS domain"/>
    <property type="match status" value="2"/>
</dbReference>
<dbReference type="FunFam" id="3.30.565.10:FF:000028">
    <property type="entry name" value="PAS sensor protein"/>
    <property type="match status" value="1"/>
</dbReference>
<dbReference type="PANTHER" id="PTHR43156">
    <property type="entry name" value="STAGE II SPORULATION PROTEIN E-RELATED"/>
    <property type="match status" value="1"/>
</dbReference>
<feature type="domain" description="PAS" evidence="3">
    <location>
        <begin position="15"/>
        <end position="46"/>
    </location>
</feature>
<dbReference type="InterPro" id="IPR035965">
    <property type="entry name" value="PAS-like_dom_sf"/>
</dbReference>
<dbReference type="PROSITE" id="PS50112">
    <property type="entry name" value="PAS"/>
    <property type="match status" value="1"/>
</dbReference>
<dbReference type="RefSeq" id="WP_095585180.1">
    <property type="nucleotide sequence ID" value="NZ_JAJQQS010000014.1"/>
</dbReference>
<evidence type="ECO:0000256" key="1">
    <source>
        <dbReference type="ARBA" id="ARBA00022801"/>
    </source>
</evidence>
<dbReference type="InterPro" id="IPR052016">
    <property type="entry name" value="Bact_Sigma-Reg"/>
</dbReference>
<dbReference type="InterPro" id="IPR013656">
    <property type="entry name" value="PAS_4"/>
</dbReference>
<dbReference type="FunFam" id="3.60.40.10:FF:000031">
    <property type="entry name" value="PAS sensor protein"/>
    <property type="match status" value="1"/>
</dbReference>
<dbReference type="EMBL" id="NSJV01000699">
    <property type="protein sequence ID" value="PAU44190.1"/>
    <property type="molecule type" value="Genomic_DNA"/>
</dbReference>
<dbReference type="SUPFAM" id="SSF55785">
    <property type="entry name" value="PYP-like sensor domain (PAS domain)"/>
    <property type="match status" value="2"/>
</dbReference>
<evidence type="ECO:0000259" key="3">
    <source>
        <dbReference type="PROSITE" id="PS50112"/>
    </source>
</evidence>
<accession>A0A2A2CYL1</accession>
<feature type="compositionally biased region" description="Low complexity" evidence="2">
    <location>
        <begin position="304"/>
        <end position="329"/>
    </location>
</feature>
<name>A0A2A2CYL1_9ACTN</name>
<dbReference type="Proteomes" id="UP000218944">
    <property type="component" value="Unassembled WGS sequence"/>
</dbReference>
<keyword evidence="1" id="KW-0378">Hydrolase</keyword>